<keyword evidence="2" id="KW-1133">Transmembrane helix</keyword>
<evidence type="ECO:0000256" key="1">
    <source>
        <dbReference type="SAM" id="MobiDB-lite"/>
    </source>
</evidence>
<organism evidence="3 4">
    <name type="scientific">Zymoseptoria brevis</name>
    <dbReference type="NCBI Taxonomy" id="1047168"/>
    <lineage>
        <taxon>Eukaryota</taxon>
        <taxon>Fungi</taxon>
        <taxon>Dikarya</taxon>
        <taxon>Ascomycota</taxon>
        <taxon>Pezizomycotina</taxon>
        <taxon>Dothideomycetes</taxon>
        <taxon>Dothideomycetidae</taxon>
        <taxon>Mycosphaerellales</taxon>
        <taxon>Mycosphaerellaceae</taxon>
        <taxon>Zymoseptoria</taxon>
    </lineage>
</organism>
<comment type="caution">
    <text evidence="3">The sequence shown here is derived from an EMBL/GenBank/DDBJ whole genome shotgun (WGS) entry which is preliminary data.</text>
</comment>
<proteinExistence type="predicted"/>
<sequence>MDTTFSGSGSGQLLHKSPGKKSGHSIPMQEMARQRRREVINRQTNQSDHLPPRNHTHKLALVHIIIPILIVLVGWLIVLVGWRIDQNRLRFETSHDQPLIATLPATTHNFTDLDLDLRQIISGIPVSNITQIHSYQFIWKETQRTIRQVEMYVTRFHGTCAASASRHNDPLREALEADALARATEGWGGRFLRDLDWVELPFLRPFLRSCWEGGRTMVAIEDAIKNSRRRFPGTMAEIEASFQTLAEAYRTTVELFRALQEGPLEFAAKVAREGDEGYVDDFRHVLGRCVARVESAVEEVNDAGKALRIEAETVLSEGRREQWKV</sequence>
<keyword evidence="2" id="KW-0812">Transmembrane</keyword>
<name>A0A0F4GM67_9PEZI</name>
<gene>
    <name evidence="3" type="ORF">TI39_contig408g00009</name>
</gene>
<keyword evidence="2" id="KW-0472">Membrane</keyword>
<accession>A0A0F4GM67</accession>
<feature type="region of interest" description="Disordered" evidence="1">
    <location>
        <begin position="1"/>
        <end position="33"/>
    </location>
</feature>
<keyword evidence="4" id="KW-1185">Reference proteome</keyword>
<feature type="transmembrane region" description="Helical" evidence="2">
    <location>
        <begin position="60"/>
        <end position="82"/>
    </location>
</feature>
<protein>
    <submittedName>
        <fullName evidence="3">Uncharacterized protein</fullName>
    </submittedName>
</protein>
<evidence type="ECO:0000313" key="4">
    <source>
        <dbReference type="Proteomes" id="UP000033647"/>
    </source>
</evidence>
<reference evidence="3 4" key="1">
    <citation type="submission" date="2015-03" db="EMBL/GenBank/DDBJ databases">
        <title>RNA-seq based gene annotation and comparative genomics of four Zymoseptoria species reveal species-specific pathogenicity related genes and transposable element activity.</title>
        <authorList>
            <person name="Grandaubert J."/>
            <person name="Bhattacharyya A."/>
            <person name="Stukenbrock E.H."/>
        </authorList>
    </citation>
    <scope>NUCLEOTIDE SEQUENCE [LARGE SCALE GENOMIC DNA]</scope>
    <source>
        <strain evidence="3 4">Zb18110</strain>
    </source>
</reference>
<dbReference type="EMBL" id="LAFY01000400">
    <property type="protein sequence ID" value="KJX98509.1"/>
    <property type="molecule type" value="Genomic_DNA"/>
</dbReference>
<evidence type="ECO:0000313" key="3">
    <source>
        <dbReference type="EMBL" id="KJX98509.1"/>
    </source>
</evidence>
<dbReference type="AlphaFoldDB" id="A0A0F4GM67"/>
<dbReference type="Proteomes" id="UP000033647">
    <property type="component" value="Unassembled WGS sequence"/>
</dbReference>
<evidence type="ECO:0000256" key="2">
    <source>
        <dbReference type="SAM" id="Phobius"/>
    </source>
</evidence>
<dbReference type="OrthoDB" id="10310914at2759"/>